<feature type="non-terminal residue" evidence="5">
    <location>
        <position position="1"/>
    </location>
</feature>
<keyword evidence="3" id="KW-0539">Nucleus</keyword>
<feature type="region of interest" description="Disordered" evidence="4">
    <location>
        <begin position="73"/>
        <end position="107"/>
    </location>
</feature>
<dbReference type="GO" id="GO:0031048">
    <property type="term" value="P:regulatory ncRNA-mediated heterochromatin formation"/>
    <property type="evidence" value="ECO:0007669"/>
    <property type="project" value="TreeGrafter"/>
</dbReference>
<comment type="subcellular location">
    <subcellularLocation>
        <location evidence="1">Nucleus</location>
    </subcellularLocation>
</comment>
<evidence type="ECO:0000256" key="2">
    <source>
        <dbReference type="ARBA" id="ARBA00009265"/>
    </source>
</evidence>
<evidence type="ECO:0000313" key="5">
    <source>
        <dbReference type="EMBL" id="CAG5101035.1"/>
    </source>
</evidence>
<dbReference type="GO" id="GO:1902369">
    <property type="term" value="P:negative regulation of RNA catabolic process"/>
    <property type="evidence" value="ECO:0007669"/>
    <property type="project" value="TreeGrafter"/>
</dbReference>
<dbReference type="Proteomes" id="UP000786811">
    <property type="component" value="Unassembled WGS sequence"/>
</dbReference>
<reference evidence="5" key="1">
    <citation type="submission" date="2021-04" db="EMBL/GenBank/DDBJ databases">
        <authorList>
            <person name="Chebbi M.A.C M."/>
        </authorList>
    </citation>
    <scope>NUCLEOTIDE SEQUENCE</scope>
</reference>
<dbReference type="Gene3D" id="1.25.40.10">
    <property type="entry name" value="Tetratricopeptide repeat domain"/>
    <property type="match status" value="1"/>
</dbReference>
<protein>
    <submittedName>
        <fullName evidence="5">Similar to NRDE2: Nuclear exosome regulator NRDE2 (Homo sapiens)</fullName>
    </submittedName>
</protein>
<dbReference type="OrthoDB" id="297219at2759"/>
<comment type="similarity">
    <text evidence="2">Belongs to the NRDE2 family.</text>
</comment>
<dbReference type="AlphaFoldDB" id="A0A8J2HHD3"/>
<dbReference type="GO" id="GO:0071013">
    <property type="term" value="C:catalytic step 2 spliceosome"/>
    <property type="evidence" value="ECO:0007669"/>
    <property type="project" value="TreeGrafter"/>
</dbReference>
<dbReference type="InterPro" id="IPR013633">
    <property type="entry name" value="NRDE-2"/>
</dbReference>
<sequence length="985" mass="115211">TMSLFPAYGIYNPSSSLEFPEAKTINESSASWLTNSSFQPEIVSGPRIVILSSDSSDCEVIDQLPEKNHETISLDSDVEEVDSPKHKSHHKKHKKSKKHKKDKYKDRPAKYKSVVENLYYEDRGKSKCIYKVDTLCSRARPRYHRYDKALGFVLMKKEKTTSTRYFAKNLAKKEAKSKTKSDTVIQRHKIATEEESEEMKEKILKLEEEKKSKIKYFNQQLMEDPHNIDLWLEYINFDDRDNEFGSTYGQKETNSLKYSRKLAIVEKALEKNTGCSKLLKAKLFFLDELLPTDEYIDRVEQMISKDSGNIVLWQALITATRSSVSLCNVSRVLKLYSKCFESLHLWPRSNPKVYDERLLKMTYQSLIFLRHGGLWEQMWEALRLNMNLNLNVDKQHAYFKGSIDEKKLIEMEEVILTSQLPLNQLWLRVELLRENCHWTSVSREQLELVGDSNRFITPEDVTEFVHPLLSKNYNFKMGVYIFLALKVPLLPTRHNFMQELGLDESNWTFESYESLIPILYPCSGEMAGHQQRELLTKGLFNAGLTSGPQYLRYHPARDAYLDFVRDVFRMIAESFGSDHQRTSFYVWWLRFERMLLWMQKNDAVKSDKSVKKLKGILKDFLKQDENRNNLHFYREYALIEREMGRVSNSVNILETAIQTKGNNPESCTNQYERAALMSLYRTLLEVLLDVRMWDELKSNISQVIRVLCAMTGKTEGSLELTEQYLHNCYQDFVDNFESVDQVDQEFLPVFHCDAIVCYIYLLFITEHGHQEILNIFDNCLEISKNCPWIQERFYEDKISFLQLMVELKIDKFSVLKESLKQAFEDNPDNFYLLSVYAGIESELPHWSICLRSVSNHEQRLWPTIAGCLAGRARLYSTICLNDSTARTAALNRLVHFHNNIFRVPDIRCCPLVWRLYMLLLREEGLCEKKGETVYHESISSCPWARSVYIDAAGIAPQLLTQIQDIIREKDLRMHVTPEELNILRG</sequence>
<proteinExistence type="inferred from homology"/>
<dbReference type="InterPro" id="IPR011990">
    <property type="entry name" value="TPR-like_helical_dom_sf"/>
</dbReference>
<dbReference type="PANTHER" id="PTHR13471">
    <property type="entry name" value="TETRATRICOPEPTIDE-LIKE HELICAL"/>
    <property type="match status" value="1"/>
</dbReference>
<gene>
    <name evidence="5" type="ORF">HICCMSTLAB_LOCUS10108</name>
</gene>
<keyword evidence="6" id="KW-1185">Reference proteome</keyword>
<evidence type="ECO:0000256" key="3">
    <source>
        <dbReference type="ARBA" id="ARBA00023242"/>
    </source>
</evidence>
<feature type="compositionally biased region" description="Basic residues" evidence="4">
    <location>
        <begin position="86"/>
        <end position="102"/>
    </location>
</feature>
<evidence type="ECO:0000313" key="6">
    <source>
        <dbReference type="Proteomes" id="UP000786811"/>
    </source>
</evidence>
<evidence type="ECO:0000256" key="4">
    <source>
        <dbReference type="SAM" id="MobiDB-lite"/>
    </source>
</evidence>
<comment type="caution">
    <text evidence="5">The sequence shown here is derived from an EMBL/GenBank/DDBJ whole genome shotgun (WGS) entry which is preliminary data.</text>
</comment>
<name>A0A8J2HHD3_COTCN</name>
<dbReference type="EMBL" id="CAJNRD030001122">
    <property type="protein sequence ID" value="CAG5101035.1"/>
    <property type="molecule type" value="Genomic_DNA"/>
</dbReference>
<dbReference type="Pfam" id="PF08424">
    <property type="entry name" value="NRDE-2"/>
    <property type="match status" value="1"/>
</dbReference>
<organism evidence="5 6">
    <name type="scientific">Cotesia congregata</name>
    <name type="common">Parasitoid wasp</name>
    <name type="synonym">Apanteles congregatus</name>
    <dbReference type="NCBI Taxonomy" id="51543"/>
    <lineage>
        <taxon>Eukaryota</taxon>
        <taxon>Metazoa</taxon>
        <taxon>Ecdysozoa</taxon>
        <taxon>Arthropoda</taxon>
        <taxon>Hexapoda</taxon>
        <taxon>Insecta</taxon>
        <taxon>Pterygota</taxon>
        <taxon>Neoptera</taxon>
        <taxon>Endopterygota</taxon>
        <taxon>Hymenoptera</taxon>
        <taxon>Apocrita</taxon>
        <taxon>Ichneumonoidea</taxon>
        <taxon>Braconidae</taxon>
        <taxon>Microgastrinae</taxon>
        <taxon>Cotesia</taxon>
    </lineage>
</organism>
<evidence type="ECO:0000256" key="1">
    <source>
        <dbReference type="ARBA" id="ARBA00004123"/>
    </source>
</evidence>
<dbReference type="PANTHER" id="PTHR13471:SF0">
    <property type="entry name" value="NUCLEAR EXOSOME REGULATOR NRDE2"/>
    <property type="match status" value="1"/>
</dbReference>
<accession>A0A8J2HHD3</accession>